<organism evidence="1 2">
    <name type="scientific">Batillaria attramentaria</name>
    <dbReference type="NCBI Taxonomy" id="370345"/>
    <lineage>
        <taxon>Eukaryota</taxon>
        <taxon>Metazoa</taxon>
        <taxon>Spiralia</taxon>
        <taxon>Lophotrochozoa</taxon>
        <taxon>Mollusca</taxon>
        <taxon>Gastropoda</taxon>
        <taxon>Caenogastropoda</taxon>
        <taxon>Sorbeoconcha</taxon>
        <taxon>Cerithioidea</taxon>
        <taxon>Batillariidae</taxon>
        <taxon>Batillaria</taxon>
    </lineage>
</organism>
<evidence type="ECO:0000313" key="1">
    <source>
        <dbReference type="EMBL" id="KAK7494440.1"/>
    </source>
</evidence>
<dbReference type="AlphaFoldDB" id="A0ABD0L5L6"/>
<protein>
    <submittedName>
        <fullName evidence="1">Uncharacterized protein</fullName>
    </submittedName>
</protein>
<accession>A0ABD0L5L6</accession>
<name>A0ABD0L5L6_9CAEN</name>
<proteinExistence type="predicted"/>
<dbReference type="Proteomes" id="UP001519460">
    <property type="component" value="Unassembled WGS sequence"/>
</dbReference>
<comment type="caution">
    <text evidence="1">The sequence shown here is derived from an EMBL/GenBank/DDBJ whole genome shotgun (WGS) entry which is preliminary data.</text>
</comment>
<reference evidence="1 2" key="1">
    <citation type="journal article" date="2023" name="Sci. Data">
        <title>Genome assembly of the Korean intertidal mud-creeper Batillaria attramentaria.</title>
        <authorList>
            <person name="Patra A.K."/>
            <person name="Ho P.T."/>
            <person name="Jun S."/>
            <person name="Lee S.J."/>
            <person name="Kim Y."/>
            <person name="Won Y.J."/>
        </authorList>
    </citation>
    <scope>NUCLEOTIDE SEQUENCE [LARGE SCALE GENOMIC DNA]</scope>
    <source>
        <strain evidence="1">Wonlab-2016</strain>
    </source>
</reference>
<sequence length="121" mass="12994">MPLPAPPDGLRPKRPSQEYASRVIAGDGGLRPEVLQPFRNLLMGITASGNHSETEAQFYFGARQPAFLGTLEAGLHKFKSQIELVSTSAEARPSGLDRTTCHIIALHPPFAFSPGRTGARG</sequence>
<evidence type="ECO:0000313" key="2">
    <source>
        <dbReference type="Proteomes" id="UP001519460"/>
    </source>
</evidence>
<dbReference type="EMBL" id="JACVVK020000083">
    <property type="protein sequence ID" value="KAK7494440.1"/>
    <property type="molecule type" value="Genomic_DNA"/>
</dbReference>
<keyword evidence="2" id="KW-1185">Reference proteome</keyword>
<gene>
    <name evidence="1" type="ORF">BaRGS_00014332</name>
</gene>